<keyword evidence="2" id="KW-1185">Reference proteome</keyword>
<evidence type="ECO:0000313" key="2">
    <source>
        <dbReference type="Proteomes" id="UP001320706"/>
    </source>
</evidence>
<sequence length="645" mass="69538">MLAPCARDMGAPLCTRASRLYAALLCGDVWLACALSRNRGCSEAATSPEHFPLFLERNGSTPIILITALSCQRFMILHALRTGHPFGRFLTQDVARFAFSSLLPDGVSARDSFPMAGLVSPWRSVRPLSPSRAQDSETLNDGRPASAAQALDRPVADHRAGPFPQHAPFAPGNAQLFRPYQSSPASTHEEHLGPHGHRVPPRPNSQPMHISQQEQEYRQRQEAQNRGVFHGFRQYVEQPAMPPAAPQGAPRADAPGPLEGPQRQGEGVPHPQDRSSHGLFSPRSSHASLPRGGFAAPLREDYTGLFRPAFHPYGHPSQPMGPNGAKESPDFRGLHEAHPRADHRPSPSPSEAALIEARSRQPTGPQVPPGMALYDTATQDPNFRRTEEPRSAFLGISPESNRRNGRASPLPQAVQGAQLRSVGPPGAPGVKSEFGRMFPGIGSGVGSATPTAGVSANGTTTPSRMSPAGPGDVAEAEGAPVGDAEGVQLSRGGSRSGRRTKKAREDGGKMDSDSAEGRETPALSQRGNEHANFQTPYTITERPTKPVNVPLDADLHITVLILPPLEEYASTMRNNMRSRKWGGTHDGMSFMISSIDFVNEPKASRYSERTGAARRVRMREELERRKAAESLLGLLNGSSRMPVSV</sequence>
<organism evidence="1 2">
    <name type="scientific">Zalaria obscura</name>
    <dbReference type="NCBI Taxonomy" id="2024903"/>
    <lineage>
        <taxon>Eukaryota</taxon>
        <taxon>Fungi</taxon>
        <taxon>Dikarya</taxon>
        <taxon>Ascomycota</taxon>
        <taxon>Pezizomycotina</taxon>
        <taxon>Dothideomycetes</taxon>
        <taxon>Dothideomycetidae</taxon>
        <taxon>Dothideales</taxon>
        <taxon>Zalariaceae</taxon>
        <taxon>Zalaria</taxon>
    </lineage>
</organism>
<proteinExistence type="predicted"/>
<evidence type="ECO:0000313" key="1">
    <source>
        <dbReference type="EMBL" id="KAK8217309.1"/>
    </source>
</evidence>
<reference evidence="1" key="1">
    <citation type="submission" date="2024-02" db="EMBL/GenBank/DDBJ databases">
        <title>Metagenome Assembled Genome of Zalaria obscura JY119.</title>
        <authorList>
            <person name="Vighnesh L."/>
            <person name="Jagadeeshwari U."/>
            <person name="Venkata Ramana C."/>
            <person name="Sasikala C."/>
        </authorList>
    </citation>
    <scope>NUCLEOTIDE SEQUENCE</scope>
    <source>
        <strain evidence="1">JY119</strain>
    </source>
</reference>
<dbReference type="Proteomes" id="UP001320706">
    <property type="component" value="Unassembled WGS sequence"/>
</dbReference>
<protein>
    <submittedName>
        <fullName evidence="1">Uncharacterized protein</fullName>
    </submittedName>
</protein>
<dbReference type="EMBL" id="JAMKPW020000006">
    <property type="protein sequence ID" value="KAK8217309.1"/>
    <property type="molecule type" value="Genomic_DNA"/>
</dbReference>
<name>A0ACC3SK39_9PEZI</name>
<gene>
    <name evidence="1" type="ORF">M8818_001562</name>
</gene>
<comment type="caution">
    <text evidence="1">The sequence shown here is derived from an EMBL/GenBank/DDBJ whole genome shotgun (WGS) entry which is preliminary data.</text>
</comment>
<accession>A0ACC3SK39</accession>